<evidence type="ECO:0000313" key="2">
    <source>
        <dbReference type="Proteomes" id="UP001213681"/>
    </source>
</evidence>
<dbReference type="GeneID" id="81604984"/>
<accession>A0AAD6BSZ0</accession>
<reference evidence="1" key="1">
    <citation type="submission" date="2022-12" db="EMBL/GenBank/DDBJ databases">
        <authorList>
            <person name="Petersen C."/>
        </authorList>
    </citation>
    <scope>NUCLEOTIDE SEQUENCE</scope>
    <source>
        <strain evidence="1">IBT 16125</strain>
    </source>
</reference>
<comment type="caution">
    <text evidence="1">The sequence shown here is derived from an EMBL/GenBank/DDBJ whole genome shotgun (WGS) entry which is preliminary data.</text>
</comment>
<reference evidence="1" key="2">
    <citation type="journal article" date="2023" name="IMA Fungus">
        <title>Comparative genomic study of the Penicillium genus elucidates a diverse pangenome and 15 lateral gene transfer events.</title>
        <authorList>
            <person name="Petersen C."/>
            <person name="Sorensen T."/>
            <person name="Nielsen M.R."/>
            <person name="Sondergaard T.E."/>
            <person name="Sorensen J.L."/>
            <person name="Fitzpatrick D.A."/>
            <person name="Frisvad J.C."/>
            <person name="Nielsen K.L."/>
        </authorList>
    </citation>
    <scope>NUCLEOTIDE SEQUENCE</scope>
    <source>
        <strain evidence="1">IBT 16125</strain>
    </source>
</reference>
<keyword evidence="2" id="KW-1185">Reference proteome</keyword>
<dbReference type="RefSeq" id="XP_056759495.1">
    <property type="nucleotide sequence ID" value="XM_056914741.1"/>
</dbReference>
<name>A0AAD6BSZ0_9EURO</name>
<dbReference type="Proteomes" id="UP001213681">
    <property type="component" value="Unassembled WGS sequence"/>
</dbReference>
<dbReference type="AlphaFoldDB" id="A0AAD6BSZ0"/>
<protein>
    <submittedName>
        <fullName evidence="1">Uncharacterized protein</fullName>
    </submittedName>
</protein>
<dbReference type="EMBL" id="JAPVEA010000009">
    <property type="protein sequence ID" value="KAJ5432203.1"/>
    <property type="molecule type" value="Genomic_DNA"/>
</dbReference>
<gene>
    <name evidence="1" type="ORF">N7458_011359</name>
</gene>
<sequence>MASISKFNTAFLSMPNELTVAAANFNIDFSLMKVEAPKEFHGVRDALSKSRRHAAEEGQPHVTARRLGALFEAIVPPIPHLIQAYGNRVSAISSRTTTKSQKFPTSEIFAAHAGPDATSIWAAATSGRGALAVHLLACMLARIWKGPEAISLWVELVERRKEEIHNNYNNYNATETAAIMAAQQIFGREQLAAWDLSARSWLQTADSDRNLQQTQLMLIVNNVKMPVNTKEDPYQSVLEAWTLAMRAMELRCKECPNEYKTVLVDESKSVDLHDELLNGSVITISAHGADGSREGVFWSLPLGRMRYYSPPVIAERRLASDTSRISMDEFWMVILGIFVSQWKAVCPGPEKCCKIIQLLADRVDLSAPSLAWLKFLTAAARRYTDARDVQQRQFAKLLGLGMRWCTSFLNDLDHQPPPLFGLGNFLVS</sequence>
<evidence type="ECO:0000313" key="1">
    <source>
        <dbReference type="EMBL" id="KAJ5432203.1"/>
    </source>
</evidence>
<organism evidence="1 2">
    <name type="scientific">Penicillium daleae</name>
    <dbReference type="NCBI Taxonomy" id="63821"/>
    <lineage>
        <taxon>Eukaryota</taxon>
        <taxon>Fungi</taxon>
        <taxon>Dikarya</taxon>
        <taxon>Ascomycota</taxon>
        <taxon>Pezizomycotina</taxon>
        <taxon>Eurotiomycetes</taxon>
        <taxon>Eurotiomycetidae</taxon>
        <taxon>Eurotiales</taxon>
        <taxon>Aspergillaceae</taxon>
        <taxon>Penicillium</taxon>
    </lineage>
</organism>
<proteinExistence type="predicted"/>